<evidence type="ECO:0008006" key="4">
    <source>
        <dbReference type="Google" id="ProtNLM"/>
    </source>
</evidence>
<feature type="transmembrane region" description="Helical" evidence="1">
    <location>
        <begin position="6"/>
        <end position="27"/>
    </location>
</feature>
<gene>
    <name evidence="2" type="ORF">MJG50_04630</name>
</gene>
<keyword evidence="3" id="KW-1185">Reference proteome</keyword>
<keyword evidence="1" id="KW-1133">Transmembrane helix</keyword>
<dbReference type="GO" id="GO:0005975">
    <property type="term" value="P:carbohydrate metabolic process"/>
    <property type="evidence" value="ECO:0007669"/>
    <property type="project" value="InterPro"/>
</dbReference>
<evidence type="ECO:0000313" key="3">
    <source>
        <dbReference type="Proteomes" id="UP001431131"/>
    </source>
</evidence>
<dbReference type="RefSeq" id="WP_240253163.1">
    <property type="nucleotide sequence ID" value="NZ_JAKTTI010000004.1"/>
</dbReference>
<dbReference type="InterPro" id="IPR012341">
    <property type="entry name" value="6hp_glycosidase-like_sf"/>
</dbReference>
<dbReference type="SUPFAM" id="SSF48208">
    <property type="entry name" value="Six-hairpin glycosidases"/>
    <property type="match status" value="1"/>
</dbReference>
<reference evidence="2" key="1">
    <citation type="submission" date="2022-02" db="EMBL/GenBank/DDBJ databases">
        <title>Fredinandcohnia quinoae sp. nov. isolated from Chenopodium quinoa seeds.</title>
        <authorList>
            <person name="Saati-Santamaria Z."/>
            <person name="Flores-Felix J.D."/>
            <person name="Igual J.M."/>
            <person name="Velazquez E."/>
            <person name="Garcia-Fraile P."/>
            <person name="Martinez-Molina E."/>
        </authorList>
    </citation>
    <scope>NUCLEOTIDE SEQUENCE</scope>
    <source>
        <strain evidence="2">SECRCQ15</strain>
    </source>
</reference>
<comment type="caution">
    <text evidence="2">The sequence shown here is derived from an EMBL/GenBank/DDBJ whole genome shotgun (WGS) entry which is preliminary data.</text>
</comment>
<dbReference type="Gene3D" id="1.50.10.10">
    <property type="match status" value="1"/>
</dbReference>
<dbReference type="EMBL" id="JAKTTI010000004">
    <property type="protein sequence ID" value="MCH1624603.1"/>
    <property type="molecule type" value="Genomic_DNA"/>
</dbReference>
<dbReference type="InterPro" id="IPR008928">
    <property type="entry name" value="6-hairpin_glycosidase_sf"/>
</dbReference>
<evidence type="ECO:0000256" key="1">
    <source>
        <dbReference type="SAM" id="Phobius"/>
    </source>
</evidence>
<organism evidence="2 3">
    <name type="scientific">Fredinandcohnia quinoae</name>
    <dbReference type="NCBI Taxonomy" id="2918902"/>
    <lineage>
        <taxon>Bacteria</taxon>
        <taxon>Bacillati</taxon>
        <taxon>Bacillota</taxon>
        <taxon>Bacilli</taxon>
        <taxon>Bacillales</taxon>
        <taxon>Bacillaceae</taxon>
        <taxon>Fredinandcohnia</taxon>
    </lineage>
</organism>
<evidence type="ECO:0000313" key="2">
    <source>
        <dbReference type="EMBL" id="MCH1624603.1"/>
    </source>
</evidence>
<proteinExistence type="predicted"/>
<keyword evidence="1" id="KW-0472">Membrane</keyword>
<protein>
    <recommendedName>
        <fullName evidence="4">Glycoside transferase</fullName>
    </recommendedName>
</protein>
<sequence>MKVRKLQWGLVILVIFIFISVGFYFYIEKGRKIDNKVLSTVKNHYTKVENGLIHAYPDQSESQYLSESIGLYMEYLIESKNKEAFDELYYAFQQHFIVTKRGKTFIKWQLDDQTNTNALIDDVRIVAALQRASDIFHEPTYKQLAVNIRDTLTFVQKKDGYYTDFYDWSFEKPAARITLSYLTSDFFSLFPNTEQTKELLILPGYTEVFFPEYYNIDEKSYVKSETVHMIDQLLISRNRNNIGCNSDVFNEWLMKEWMTSHKLYGQYNRHTLQPAVSYESLSVYYYLHDYFVQFNKQKMADEVMDRAKQLAGNPVQQNAHFFDYIHYQLLETSRFQKR</sequence>
<dbReference type="Proteomes" id="UP001431131">
    <property type="component" value="Unassembled WGS sequence"/>
</dbReference>
<accession>A0AAW5E648</accession>
<name>A0AAW5E648_9BACI</name>
<dbReference type="AlphaFoldDB" id="A0AAW5E648"/>
<keyword evidence="1" id="KW-0812">Transmembrane</keyword>